<dbReference type="CDD" id="cd02947">
    <property type="entry name" value="TRX_family"/>
    <property type="match status" value="1"/>
</dbReference>
<dbReference type="KEGG" id="mpj:MPNE_0295"/>
<proteinExistence type="inferred from homology"/>
<feature type="site" description="Contributes to redox potential value" evidence="8">
    <location>
        <position position="32"/>
    </location>
</feature>
<keyword evidence="2" id="KW-0813">Transport</keyword>
<dbReference type="EMBL" id="CP002077">
    <property type="protein sequence ID" value="ADK86813.1"/>
    <property type="molecule type" value="Genomic_DNA"/>
</dbReference>
<keyword evidence="4 9" id="KW-1015">Disulfide bond</keyword>
<dbReference type="PATRIC" id="fig|722438.3.peg.288"/>
<dbReference type="RefSeq" id="WP_010874620.1">
    <property type="nucleotide sequence ID" value="NZ_CP010546.1"/>
</dbReference>
<dbReference type="InterPro" id="IPR013766">
    <property type="entry name" value="Thioredoxin_domain"/>
</dbReference>
<dbReference type="PaxDb" id="722438-MPNE_0295"/>
<dbReference type="PANTHER" id="PTHR45663:SF11">
    <property type="entry name" value="GEO12009P1"/>
    <property type="match status" value="1"/>
</dbReference>
<dbReference type="PROSITE" id="PS00194">
    <property type="entry name" value="THIOREDOXIN_1"/>
    <property type="match status" value="1"/>
</dbReference>
<dbReference type="PIRSF" id="PIRSF000077">
    <property type="entry name" value="Thioredoxin"/>
    <property type="match status" value="1"/>
</dbReference>
<dbReference type="Proteomes" id="UP000007756">
    <property type="component" value="Chromosome"/>
</dbReference>
<dbReference type="PANTHER" id="PTHR45663">
    <property type="entry name" value="GEO12009P1"/>
    <property type="match status" value="1"/>
</dbReference>
<keyword evidence="5 9" id="KW-0676">Redox-active center</keyword>
<dbReference type="Gene3D" id="3.40.30.10">
    <property type="entry name" value="Glutaredoxin"/>
    <property type="match status" value="1"/>
</dbReference>
<evidence type="ECO:0000256" key="5">
    <source>
        <dbReference type="ARBA" id="ARBA00023284"/>
    </source>
</evidence>
<evidence type="ECO:0000256" key="4">
    <source>
        <dbReference type="ARBA" id="ARBA00023157"/>
    </source>
</evidence>
<dbReference type="STRING" id="722438.F539_01445"/>
<dbReference type="SMR" id="A0A0H3DKA4"/>
<dbReference type="InterPro" id="IPR017937">
    <property type="entry name" value="Thioredoxin_CS"/>
</dbReference>
<gene>
    <name evidence="11" type="primary">trxA</name>
    <name evidence="11" type="ordered locus">MPNE_0295</name>
</gene>
<sequence length="102" mass="11215">MVTEIKSLKQLGELFASNNKVIIDFWAEWCGPCKITGPEFAKAASEVSTVAFAKVNVDEQTDIAAAYKITSLPTIVLFEKGQEKHRAIGFMPKAKIVQLVSQ</sequence>
<evidence type="ECO:0000313" key="12">
    <source>
        <dbReference type="Proteomes" id="UP000007756"/>
    </source>
</evidence>
<dbReference type="SUPFAM" id="SSF52833">
    <property type="entry name" value="Thioredoxin-like"/>
    <property type="match status" value="1"/>
</dbReference>
<dbReference type="eggNOG" id="COG0526">
    <property type="taxonomic scope" value="Bacteria"/>
</dbReference>
<feature type="site" description="Deprotonates C-terminal active site Cys" evidence="8">
    <location>
        <position position="24"/>
    </location>
</feature>
<dbReference type="HOGENOM" id="CLU_090389_14_0_14"/>
<accession>A0A0H3DKA4</accession>
<evidence type="ECO:0000313" key="11">
    <source>
        <dbReference type="EMBL" id="ADK86813.1"/>
    </source>
</evidence>
<protein>
    <recommendedName>
        <fullName evidence="6 7">Thioredoxin</fullName>
    </recommendedName>
</protein>
<keyword evidence="3" id="KW-0249">Electron transport</keyword>
<comment type="similarity">
    <text evidence="1 7">Belongs to the thioredoxin family.</text>
</comment>
<evidence type="ECO:0000256" key="6">
    <source>
        <dbReference type="NCBIfam" id="TIGR01068"/>
    </source>
</evidence>
<evidence type="ECO:0000256" key="7">
    <source>
        <dbReference type="PIRNR" id="PIRNR000077"/>
    </source>
</evidence>
<dbReference type="InterPro" id="IPR036249">
    <property type="entry name" value="Thioredoxin-like_sf"/>
</dbReference>
<feature type="active site" description="Nucleophile" evidence="8">
    <location>
        <position position="33"/>
    </location>
</feature>
<dbReference type="GeneID" id="66609091"/>
<dbReference type="PROSITE" id="PS51352">
    <property type="entry name" value="THIOREDOXIN_2"/>
    <property type="match status" value="1"/>
</dbReference>
<dbReference type="GO" id="GO:0015035">
    <property type="term" value="F:protein-disulfide reductase activity"/>
    <property type="evidence" value="ECO:0007669"/>
    <property type="project" value="UniProtKB-UniRule"/>
</dbReference>
<evidence type="ECO:0000256" key="9">
    <source>
        <dbReference type="PIRSR" id="PIRSR000077-4"/>
    </source>
</evidence>
<evidence type="ECO:0000256" key="2">
    <source>
        <dbReference type="ARBA" id="ARBA00022448"/>
    </source>
</evidence>
<feature type="domain" description="Thioredoxin" evidence="10">
    <location>
        <begin position="1"/>
        <end position="102"/>
    </location>
</feature>
<evidence type="ECO:0000259" key="10">
    <source>
        <dbReference type="PROSITE" id="PS51352"/>
    </source>
</evidence>
<evidence type="ECO:0000256" key="3">
    <source>
        <dbReference type="ARBA" id="ARBA00022982"/>
    </source>
</evidence>
<dbReference type="InterPro" id="IPR005746">
    <property type="entry name" value="Thioredoxin"/>
</dbReference>
<dbReference type="AlphaFoldDB" id="A0A0H3DKA4"/>
<name>A0A0H3DKA4_MYCPB</name>
<feature type="site" description="Contributes to redox potential value" evidence="8">
    <location>
        <position position="31"/>
    </location>
</feature>
<organism evidence="11 12">
    <name type="scientific">Mycoplasmoides pneumoniae (strain ATCC 15531 / DSM 23978 / CIP 103766 / NBRC 14401 / NCTC 10119 / FH)</name>
    <name type="common">Mycoplasma pneumoniae</name>
    <dbReference type="NCBI Taxonomy" id="722438"/>
    <lineage>
        <taxon>Bacteria</taxon>
        <taxon>Bacillati</taxon>
        <taxon>Mycoplasmatota</taxon>
        <taxon>Mycoplasmoidales</taxon>
        <taxon>Mycoplasmoidaceae</taxon>
        <taxon>Mycoplasmoides</taxon>
    </lineage>
</organism>
<feature type="active site" description="Nucleophile" evidence="8">
    <location>
        <position position="30"/>
    </location>
</feature>
<dbReference type="GO" id="GO:0005737">
    <property type="term" value="C:cytoplasm"/>
    <property type="evidence" value="ECO:0007669"/>
    <property type="project" value="TreeGrafter"/>
</dbReference>
<feature type="disulfide bond" description="Redox-active" evidence="9">
    <location>
        <begin position="30"/>
        <end position="33"/>
    </location>
</feature>
<evidence type="ECO:0000256" key="8">
    <source>
        <dbReference type="PIRSR" id="PIRSR000077-1"/>
    </source>
</evidence>
<dbReference type="PRINTS" id="PR00421">
    <property type="entry name" value="THIOREDOXIN"/>
</dbReference>
<reference evidence="11 12" key="1">
    <citation type="journal article" date="2010" name="Appl. Environ. Microbiol.">
        <title>Targeted chromosomal knockouts in Mycoplasma pneumoniae.</title>
        <authorList>
            <person name="Krishnakumar R."/>
            <person name="Assad-Garcia N."/>
            <person name="Benders G.A."/>
            <person name="Phan Q."/>
            <person name="Montague M.G."/>
            <person name="Glass J.I."/>
        </authorList>
    </citation>
    <scope>NUCLEOTIDE SEQUENCE [LARGE SCALE GENOMIC DNA]</scope>
    <source>
        <strain evidence="12">ATCC 15531 / DSM 22911 / NBRC 14401 / NCTC 10119 / FH</strain>
    </source>
</reference>
<dbReference type="NCBIfam" id="TIGR01068">
    <property type="entry name" value="thioredoxin"/>
    <property type="match status" value="1"/>
</dbReference>
<dbReference type="Pfam" id="PF00085">
    <property type="entry name" value="Thioredoxin"/>
    <property type="match status" value="1"/>
</dbReference>
<evidence type="ECO:0000256" key="1">
    <source>
        <dbReference type="ARBA" id="ARBA00008987"/>
    </source>
</evidence>